<comment type="caution">
    <text evidence="3">The sequence shown here is derived from an EMBL/GenBank/DDBJ whole genome shotgun (WGS) entry which is preliminary data.</text>
</comment>
<dbReference type="InterPro" id="IPR014248">
    <property type="entry name" value="Spore_coat_assembly_SafA"/>
</dbReference>
<dbReference type="EMBL" id="VIGD01000015">
    <property type="protein sequence ID" value="TQE90109.1"/>
    <property type="molecule type" value="Genomic_DNA"/>
</dbReference>
<feature type="domain" description="LysM" evidence="2">
    <location>
        <begin position="3"/>
        <end position="48"/>
    </location>
</feature>
<dbReference type="AlphaFoldDB" id="A0A540V016"/>
<dbReference type="Pfam" id="PF01476">
    <property type="entry name" value="LysM"/>
    <property type="match status" value="1"/>
</dbReference>
<dbReference type="SMART" id="SM00257">
    <property type="entry name" value="LysM"/>
    <property type="match status" value="1"/>
</dbReference>
<feature type="region of interest" description="Disordered" evidence="1">
    <location>
        <begin position="50"/>
        <end position="100"/>
    </location>
</feature>
<name>A0A540V016_9BACL</name>
<feature type="compositionally biased region" description="Basic and acidic residues" evidence="1">
    <location>
        <begin position="52"/>
        <end position="93"/>
    </location>
</feature>
<evidence type="ECO:0000259" key="2">
    <source>
        <dbReference type="PROSITE" id="PS51782"/>
    </source>
</evidence>
<dbReference type="SUPFAM" id="SSF54106">
    <property type="entry name" value="LysM domain"/>
    <property type="match status" value="1"/>
</dbReference>
<dbReference type="PROSITE" id="PS51782">
    <property type="entry name" value="LYSM"/>
    <property type="match status" value="1"/>
</dbReference>
<organism evidence="3 4">
    <name type="scientific">Ureibacillus terrenus</name>
    <dbReference type="NCBI Taxonomy" id="118246"/>
    <lineage>
        <taxon>Bacteria</taxon>
        <taxon>Bacillati</taxon>
        <taxon>Bacillota</taxon>
        <taxon>Bacilli</taxon>
        <taxon>Bacillales</taxon>
        <taxon>Caryophanaceae</taxon>
        <taxon>Ureibacillus</taxon>
    </lineage>
</organism>
<evidence type="ECO:0000313" key="3">
    <source>
        <dbReference type="EMBL" id="TQE90109.1"/>
    </source>
</evidence>
<protein>
    <submittedName>
        <fullName evidence="3">SafA/ExsA family spore coat assembly protein</fullName>
    </submittedName>
</protein>
<accession>A0A540V016</accession>
<reference evidence="3 4" key="1">
    <citation type="submission" date="2019-06" db="EMBL/GenBank/DDBJ databases">
        <title>Genome sequence of Ureibacillus terrenus.</title>
        <authorList>
            <person name="Maclea K.S."/>
            <person name="Simoes M."/>
        </authorList>
    </citation>
    <scope>NUCLEOTIDE SEQUENCE [LARGE SCALE GENOMIC DNA]</scope>
    <source>
        <strain evidence="3 4">ATCC BAA-384</strain>
    </source>
</reference>
<dbReference type="Gene3D" id="3.10.350.10">
    <property type="entry name" value="LysM domain"/>
    <property type="match status" value="1"/>
</dbReference>
<dbReference type="InterPro" id="IPR036779">
    <property type="entry name" value="LysM_dom_sf"/>
</dbReference>
<keyword evidence="4" id="KW-1185">Reference proteome</keyword>
<proteinExistence type="predicted"/>
<dbReference type="OrthoDB" id="2033517at2"/>
<dbReference type="Proteomes" id="UP000315753">
    <property type="component" value="Unassembled WGS sequence"/>
</dbReference>
<gene>
    <name evidence="3" type="primary">safA</name>
    <name evidence="3" type="ORF">FKZ59_11340</name>
</gene>
<dbReference type="NCBIfam" id="TIGR02899">
    <property type="entry name" value="spore_safA"/>
    <property type="match status" value="1"/>
</dbReference>
<sequence length="406" mass="46372">MLRTHIVQKGDTLWKIAKQYGIDFEELKRLNAHLANPDYIVPGMEIILPDDVPGRKPSYDQKEKADKSKIKDSAAKEKKAEVPPKAKPVEKPQMKPPAGEMKVPEIPPIPPVPQPAPIQQMHPHEKKKFHFDFSPQFSIQRPIPHPQFMPLPQPVMPQPIFIEIPQQIQQPAKEEKKEEKEVVVEKEYIPVPQTHIEYVPVPQPIYIPCMPHPVSPCHHGPQKTGHCGCRGQGPMHHQVQPYFTSPHGLPACPGYPEMHGGMMPYGYDMPYPVQPAPEFRDMEGYEENGDAPLVEAEVEEVQDHSTDWLFESTSKEDGEQKVKDISKAQEEQQGFKDFEQATMPSYGYYGMPQEGYIPMEQGHYAPMHPFAPQPVYPPMEQGMAPYSQQHQPWMNPCAPYFKSWAY</sequence>
<dbReference type="InterPro" id="IPR018392">
    <property type="entry name" value="LysM"/>
</dbReference>
<evidence type="ECO:0000256" key="1">
    <source>
        <dbReference type="SAM" id="MobiDB-lite"/>
    </source>
</evidence>
<dbReference type="CDD" id="cd00118">
    <property type="entry name" value="LysM"/>
    <property type="match status" value="1"/>
</dbReference>
<evidence type="ECO:0000313" key="4">
    <source>
        <dbReference type="Proteomes" id="UP000315753"/>
    </source>
</evidence>